<keyword evidence="3" id="KW-1185">Reference proteome</keyword>
<name>A0A9N9RVL0_9DIPT</name>
<dbReference type="InterPro" id="IPR000210">
    <property type="entry name" value="BTB/POZ_dom"/>
</dbReference>
<reference evidence="2" key="1">
    <citation type="submission" date="2022-01" db="EMBL/GenBank/DDBJ databases">
        <authorList>
            <person name="King R."/>
        </authorList>
    </citation>
    <scope>NUCLEOTIDE SEQUENCE</scope>
</reference>
<evidence type="ECO:0000259" key="1">
    <source>
        <dbReference type="PROSITE" id="PS50097"/>
    </source>
</evidence>
<protein>
    <recommendedName>
        <fullName evidence="1">BTB domain-containing protein</fullName>
    </recommendedName>
</protein>
<dbReference type="EMBL" id="OU895878">
    <property type="protein sequence ID" value="CAG9804571.1"/>
    <property type="molecule type" value="Genomic_DNA"/>
</dbReference>
<dbReference type="Pfam" id="PF00651">
    <property type="entry name" value="BTB"/>
    <property type="match status" value="1"/>
</dbReference>
<gene>
    <name evidence="2" type="ORF">CHIRRI_LOCUS7454</name>
</gene>
<reference evidence="2" key="2">
    <citation type="submission" date="2022-10" db="EMBL/GenBank/DDBJ databases">
        <authorList>
            <consortium name="ENA_rothamsted_submissions"/>
            <consortium name="culmorum"/>
            <person name="King R."/>
        </authorList>
    </citation>
    <scope>NUCLEOTIDE SEQUENCE</scope>
</reference>
<dbReference type="Proteomes" id="UP001153620">
    <property type="component" value="Chromosome 2"/>
</dbReference>
<dbReference type="SMART" id="SM00225">
    <property type="entry name" value="BTB"/>
    <property type="match status" value="1"/>
</dbReference>
<feature type="domain" description="BTB" evidence="1">
    <location>
        <begin position="181"/>
        <end position="244"/>
    </location>
</feature>
<accession>A0A9N9RVL0</accession>
<proteinExistence type="predicted"/>
<dbReference type="Gene3D" id="3.30.710.10">
    <property type="entry name" value="Potassium Channel Kv1.1, Chain A"/>
    <property type="match status" value="1"/>
</dbReference>
<evidence type="ECO:0000313" key="3">
    <source>
        <dbReference type="Proteomes" id="UP001153620"/>
    </source>
</evidence>
<dbReference type="PROSITE" id="PS50097">
    <property type="entry name" value="BTB"/>
    <property type="match status" value="1"/>
</dbReference>
<dbReference type="AlphaFoldDB" id="A0A9N9RVL0"/>
<dbReference type="SUPFAM" id="SSF54695">
    <property type="entry name" value="POZ domain"/>
    <property type="match status" value="1"/>
</dbReference>
<sequence length="319" mass="37094">MGHNNQVKVNQDSSSEVLEVNYKWNIPNFQIRNIYSEKLILGDGIECTIMLVPKVESKYQNFNDRMFARSYFTVFFTKVPDDENRKTFFSFDVRTNYKRRPLATAGFRKVMMTIEGFCGQRNNLNSLVWHKFVTKDSILELDVKFIVNDISYKSFNLENFEKERSKLSHDFALLYKAPQLTDMKLICANNEEISVNKALLASRSPVFAKMLNDDVNTYAIEDASKEVATEFLRFLYTDTISINEFDANTTELLEMAKKYEVTELANLCKQDLINGCKDKMDELFKKFNDLSCGDIYGLTNFAEINRCVKDLYRVSKNIN</sequence>
<dbReference type="InterPro" id="IPR011333">
    <property type="entry name" value="SKP1/BTB/POZ_sf"/>
</dbReference>
<evidence type="ECO:0000313" key="2">
    <source>
        <dbReference type="EMBL" id="CAG9804571.1"/>
    </source>
</evidence>
<organism evidence="2 3">
    <name type="scientific">Chironomus riparius</name>
    <dbReference type="NCBI Taxonomy" id="315576"/>
    <lineage>
        <taxon>Eukaryota</taxon>
        <taxon>Metazoa</taxon>
        <taxon>Ecdysozoa</taxon>
        <taxon>Arthropoda</taxon>
        <taxon>Hexapoda</taxon>
        <taxon>Insecta</taxon>
        <taxon>Pterygota</taxon>
        <taxon>Neoptera</taxon>
        <taxon>Endopterygota</taxon>
        <taxon>Diptera</taxon>
        <taxon>Nematocera</taxon>
        <taxon>Chironomoidea</taxon>
        <taxon>Chironomidae</taxon>
        <taxon>Chironominae</taxon>
        <taxon>Chironomus</taxon>
    </lineage>
</organism>
<dbReference type="PANTHER" id="PTHR24413">
    <property type="entry name" value="SPECKLE-TYPE POZ PROTEIN"/>
    <property type="match status" value="1"/>
</dbReference>
<dbReference type="OrthoDB" id="10249567at2759"/>